<reference evidence="1 2" key="1">
    <citation type="journal article" date="2010" name="Stand. Genomic Sci.">
        <title>Complete genome sequence of Spirochaeta smaragdinae type strain (SEBR 4228).</title>
        <authorList>
            <person name="Mavromatis K."/>
            <person name="Yasawong M."/>
            <person name="Chertkov O."/>
            <person name="Lapidus A."/>
            <person name="Lucas S."/>
            <person name="Nolan M."/>
            <person name="Del Rio T.G."/>
            <person name="Tice H."/>
            <person name="Cheng J.F."/>
            <person name="Pitluck S."/>
            <person name="Liolios K."/>
            <person name="Ivanova N."/>
            <person name="Tapia R."/>
            <person name="Han C."/>
            <person name="Bruce D."/>
            <person name="Goodwin L."/>
            <person name="Pati A."/>
            <person name="Chen A."/>
            <person name="Palaniappan K."/>
            <person name="Land M."/>
            <person name="Hauser L."/>
            <person name="Chang Y.J."/>
            <person name="Jeffries C.D."/>
            <person name="Detter J.C."/>
            <person name="Rohde M."/>
            <person name="Brambilla E."/>
            <person name="Spring S."/>
            <person name="Goker M."/>
            <person name="Sikorski J."/>
            <person name="Woyke T."/>
            <person name="Bristow J."/>
            <person name="Eisen J.A."/>
            <person name="Markowitz V."/>
            <person name="Hugenholtz P."/>
            <person name="Klenk H.P."/>
            <person name="Kyrpides N.C."/>
        </authorList>
    </citation>
    <scope>NUCLEOTIDE SEQUENCE [LARGE SCALE GENOMIC DNA]</scope>
    <source>
        <strain evidence="2">DSM 11293 / JCM 15392 / SEBR 4228</strain>
    </source>
</reference>
<dbReference type="OrthoDB" id="1550471at2"/>
<dbReference type="AlphaFoldDB" id="E1R6V6"/>
<organism evidence="1 2">
    <name type="scientific">Sediminispirochaeta smaragdinae (strain DSM 11293 / JCM 15392 / SEBR 4228)</name>
    <name type="common">Spirochaeta smaragdinae</name>
    <dbReference type="NCBI Taxonomy" id="573413"/>
    <lineage>
        <taxon>Bacteria</taxon>
        <taxon>Pseudomonadati</taxon>
        <taxon>Spirochaetota</taxon>
        <taxon>Spirochaetia</taxon>
        <taxon>Spirochaetales</taxon>
        <taxon>Spirochaetaceae</taxon>
        <taxon>Sediminispirochaeta</taxon>
    </lineage>
</organism>
<dbReference type="eggNOG" id="ENOG5034BB9">
    <property type="taxonomic scope" value="Bacteria"/>
</dbReference>
<proteinExistence type="predicted"/>
<dbReference type="HOGENOM" id="CLU_1336827_0_0_12"/>
<dbReference type="EMBL" id="CP002116">
    <property type="protein sequence ID" value="ADK81283.1"/>
    <property type="molecule type" value="Genomic_DNA"/>
</dbReference>
<accession>E1R6V6</accession>
<dbReference type="STRING" id="573413.Spirs_2163"/>
<keyword evidence="2" id="KW-1185">Reference proteome</keyword>
<sequence length="205" mass="24380">MNLRKNYLSLYNSFEKCTFLLNKNESCNNRFEIDGIINYFWQAWNSYWRSYWISKYTGYFDVNNSYQHRNSILNTKNEKEIVYNILYKINKRKNPYGAISASFQEPTWGSFDSILNIAIALHEVKISSLVGSYSNSIKHLQITRNCTIHLNRATMNDMYKKVIPYYSIAKIKWPTDILFSTPLYSRVKTYNKWSNDLLGFLENIM</sequence>
<dbReference type="Proteomes" id="UP000002318">
    <property type="component" value="Chromosome"/>
</dbReference>
<evidence type="ECO:0000313" key="1">
    <source>
        <dbReference type="EMBL" id="ADK81283.1"/>
    </source>
</evidence>
<protein>
    <submittedName>
        <fullName evidence="1">Uncharacterized protein</fullName>
    </submittedName>
</protein>
<dbReference type="RefSeq" id="WP_013254747.1">
    <property type="nucleotide sequence ID" value="NC_014364.1"/>
</dbReference>
<dbReference type="KEGG" id="ssm:Spirs_2163"/>
<name>E1R6V6_SEDSS</name>
<evidence type="ECO:0000313" key="2">
    <source>
        <dbReference type="Proteomes" id="UP000002318"/>
    </source>
</evidence>
<gene>
    <name evidence="1" type="ordered locus">Spirs_2163</name>
</gene>